<dbReference type="SUPFAM" id="SSF140931">
    <property type="entry name" value="Fic-like"/>
    <property type="match status" value="1"/>
</dbReference>
<reference evidence="2 3" key="1">
    <citation type="submission" date="2021-03" db="EMBL/GenBank/DDBJ databases">
        <title>Genomic Encyclopedia of Type Strains, Phase IV (KMG-IV): sequencing the most valuable type-strain genomes for metagenomic binning, comparative biology and taxonomic classification.</title>
        <authorList>
            <person name="Goeker M."/>
        </authorList>
    </citation>
    <scope>NUCLEOTIDE SEQUENCE [LARGE SCALE GENOMIC DNA]</scope>
    <source>
        <strain evidence="2 3">DSM 25609</strain>
    </source>
</reference>
<dbReference type="PANTHER" id="PTHR39426">
    <property type="entry name" value="HOMOLOGY TO DEATH-ON-CURING PROTEIN OF PHAGE P1"/>
    <property type="match status" value="1"/>
</dbReference>
<dbReference type="Gene3D" id="1.20.120.1870">
    <property type="entry name" value="Fic/DOC protein, Fido domain"/>
    <property type="match status" value="1"/>
</dbReference>
<proteinExistence type="predicted"/>
<dbReference type="PROSITE" id="PS51459">
    <property type="entry name" value="FIDO"/>
    <property type="match status" value="1"/>
</dbReference>
<dbReference type="NCBIfam" id="TIGR01550">
    <property type="entry name" value="DOC_P1"/>
    <property type="match status" value="1"/>
</dbReference>
<dbReference type="InterPro" id="IPR053737">
    <property type="entry name" value="Type_II_TA_Toxin"/>
</dbReference>
<name>A0ABS4IHY5_9BACI</name>
<evidence type="ECO:0000313" key="3">
    <source>
        <dbReference type="Proteomes" id="UP001519345"/>
    </source>
</evidence>
<evidence type="ECO:0000259" key="1">
    <source>
        <dbReference type="PROSITE" id="PS51459"/>
    </source>
</evidence>
<dbReference type="InterPro" id="IPR006440">
    <property type="entry name" value="Doc"/>
</dbReference>
<sequence length="99" mass="11167">MLDSAVHRPSQSAFGSDAYHSVFEKAGALFESIAQNHAFHNGNKRTAFLSLTQFLYYNGYDFTMNSQTELADFTVNVVNKKYSFNGMVEIIEANSIPFR</sequence>
<dbReference type="Proteomes" id="UP001519345">
    <property type="component" value="Unassembled WGS sequence"/>
</dbReference>
<dbReference type="EMBL" id="JAGGKX010000014">
    <property type="protein sequence ID" value="MBP1970546.1"/>
    <property type="molecule type" value="Genomic_DNA"/>
</dbReference>
<dbReference type="InterPro" id="IPR036597">
    <property type="entry name" value="Fido-like_dom_sf"/>
</dbReference>
<accession>A0ABS4IHY5</accession>
<evidence type="ECO:0000313" key="2">
    <source>
        <dbReference type="EMBL" id="MBP1970546.1"/>
    </source>
</evidence>
<dbReference type="Pfam" id="PF02661">
    <property type="entry name" value="Fic"/>
    <property type="match status" value="1"/>
</dbReference>
<gene>
    <name evidence="2" type="ORF">J2Z83_002667</name>
</gene>
<comment type="caution">
    <text evidence="2">The sequence shown here is derived from an EMBL/GenBank/DDBJ whole genome shotgun (WGS) entry which is preliminary data.</text>
</comment>
<keyword evidence="3" id="KW-1185">Reference proteome</keyword>
<dbReference type="PANTHER" id="PTHR39426:SF1">
    <property type="entry name" value="HOMOLOGY TO DEATH-ON-CURING PROTEIN OF PHAGE P1"/>
    <property type="match status" value="1"/>
</dbReference>
<dbReference type="InterPro" id="IPR003812">
    <property type="entry name" value="Fido"/>
</dbReference>
<protein>
    <submittedName>
        <fullName evidence="2">Death-on-curing protein</fullName>
    </submittedName>
</protein>
<organism evidence="2 3">
    <name type="scientific">Virgibacillus natechei</name>
    <dbReference type="NCBI Taxonomy" id="1216297"/>
    <lineage>
        <taxon>Bacteria</taxon>
        <taxon>Bacillati</taxon>
        <taxon>Bacillota</taxon>
        <taxon>Bacilli</taxon>
        <taxon>Bacillales</taxon>
        <taxon>Bacillaceae</taxon>
        <taxon>Virgibacillus</taxon>
    </lineage>
</organism>
<feature type="domain" description="Fido" evidence="1">
    <location>
        <begin position="1"/>
        <end position="93"/>
    </location>
</feature>